<proteinExistence type="predicted"/>
<dbReference type="RefSeq" id="WP_115500964.1">
    <property type="nucleotide sequence ID" value="NZ_JACRTI010000060.1"/>
</dbReference>
<evidence type="ECO:0000313" key="6">
    <source>
        <dbReference type="Proteomes" id="UP000629596"/>
    </source>
</evidence>
<comment type="caution">
    <text evidence="4">The sequence shown here is derived from an EMBL/GenBank/DDBJ whole genome shotgun (WGS) entry which is preliminary data.</text>
</comment>
<feature type="transmembrane region" description="Helical" evidence="1">
    <location>
        <begin position="7"/>
        <end position="30"/>
    </location>
</feature>
<keyword evidence="1" id="KW-0472">Membrane</keyword>
<reference evidence="4 5" key="1">
    <citation type="submission" date="2018-07" db="EMBL/GenBank/DDBJ databases">
        <title>Parabacteroides acidifaciens nov. sp., isolated from human feces.</title>
        <authorList>
            <person name="Wang Y.J."/>
        </authorList>
    </citation>
    <scope>NUCLEOTIDE SEQUENCE [LARGE SCALE GENOMIC DNA]</scope>
    <source>
        <strain evidence="4 5">426-9</strain>
    </source>
</reference>
<dbReference type="Gene3D" id="2.40.50.100">
    <property type="match status" value="1"/>
</dbReference>
<dbReference type="Proteomes" id="UP000629596">
    <property type="component" value="Unassembled WGS sequence"/>
</dbReference>
<dbReference type="PANTHER" id="PTHR30438:SF1">
    <property type="entry name" value="36 KDA ANTIGEN"/>
    <property type="match status" value="1"/>
</dbReference>
<dbReference type="EMBL" id="QREV01000060">
    <property type="protein sequence ID" value="RDU47793.1"/>
    <property type="molecule type" value="Genomic_DNA"/>
</dbReference>
<dbReference type="PANTHER" id="PTHR30438">
    <property type="entry name" value="36 KDA ANTIGEN-RELATED"/>
    <property type="match status" value="1"/>
</dbReference>
<feature type="domain" description="Multidrug resistance protein MdtA-like barrel-sandwich hybrid" evidence="2">
    <location>
        <begin position="48"/>
        <end position="238"/>
    </location>
</feature>
<dbReference type="Pfam" id="PF25917">
    <property type="entry name" value="BSH_RND"/>
    <property type="match status" value="1"/>
</dbReference>
<evidence type="ECO:0000313" key="4">
    <source>
        <dbReference type="EMBL" id="RDU47793.1"/>
    </source>
</evidence>
<protein>
    <submittedName>
        <fullName evidence="3">Efflux RND transporter periplasmic adaptor subunit</fullName>
    </submittedName>
    <submittedName>
        <fullName evidence="4">HlyD family efflux transporter periplasmic adaptor subunit</fullName>
    </submittedName>
</protein>
<organism evidence="4 5">
    <name type="scientific">Parabacteroides acidifaciens</name>
    <dbReference type="NCBI Taxonomy" id="2290935"/>
    <lineage>
        <taxon>Bacteria</taxon>
        <taxon>Pseudomonadati</taxon>
        <taxon>Bacteroidota</taxon>
        <taxon>Bacteroidia</taxon>
        <taxon>Bacteroidales</taxon>
        <taxon>Tannerellaceae</taxon>
        <taxon>Parabacteroides</taxon>
    </lineage>
</organism>
<accession>A0A3D8H9X1</accession>
<dbReference type="InterPro" id="IPR058625">
    <property type="entry name" value="MdtA-like_BSH"/>
</dbReference>
<sequence>MDKTKKYLTVAFLVVLVAVILISFAGMILLRNKPVILQGEIEATEIRISGKLPGRIDTFLVEEGQWVKAGDTLVVINSPEALAKYQQVNALENIARFQHQKVDEGTRKQIIATAQQLWNKSKSDLELAKTTYTRIEALYRDSVVTSQRRDEVKALYDAALAGERAAWNQYQLALDGAQIQDKESARSLVNAAKGSVEEVAALLQDARLTAPESGQISTIFPKRGELVGAGMPIMNLIVLDDVHVVLNVREDRLPFFRMGGTFTADVPAIDKKGIEFRINYISPLGSFATWKSTKQTGSYDLKTFEVHALPVGKVEGLRPGMSVLVDLKDIDKTGKR</sequence>
<reference evidence="3 6" key="2">
    <citation type="submission" date="2020-08" db="EMBL/GenBank/DDBJ databases">
        <title>Genome public.</title>
        <authorList>
            <person name="Liu C."/>
            <person name="Sun Q."/>
        </authorList>
    </citation>
    <scope>NUCLEOTIDE SEQUENCE [LARGE SCALE GENOMIC DNA]</scope>
    <source>
        <strain evidence="3 6">426_9</strain>
    </source>
</reference>
<dbReference type="SUPFAM" id="SSF111369">
    <property type="entry name" value="HlyD-like secretion proteins"/>
    <property type="match status" value="2"/>
</dbReference>
<evidence type="ECO:0000313" key="5">
    <source>
        <dbReference type="Proteomes" id="UP000256321"/>
    </source>
</evidence>
<gene>
    <name evidence="4" type="ORF">DWU89_17730</name>
    <name evidence="3" type="ORF">H8784_17330</name>
</gene>
<dbReference type="Gene3D" id="2.40.30.170">
    <property type="match status" value="1"/>
</dbReference>
<keyword evidence="1" id="KW-1133">Transmembrane helix</keyword>
<dbReference type="Proteomes" id="UP000256321">
    <property type="component" value="Unassembled WGS sequence"/>
</dbReference>
<evidence type="ECO:0000313" key="3">
    <source>
        <dbReference type="EMBL" id="MBC8603474.1"/>
    </source>
</evidence>
<dbReference type="EMBL" id="JACRTI010000060">
    <property type="protein sequence ID" value="MBC8603474.1"/>
    <property type="molecule type" value="Genomic_DNA"/>
</dbReference>
<evidence type="ECO:0000256" key="1">
    <source>
        <dbReference type="SAM" id="Phobius"/>
    </source>
</evidence>
<keyword evidence="6" id="KW-1185">Reference proteome</keyword>
<dbReference type="AlphaFoldDB" id="A0A3D8H9X1"/>
<name>A0A3D8H9X1_9BACT</name>
<keyword evidence="1" id="KW-0812">Transmembrane</keyword>
<evidence type="ECO:0000259" key="2">
    <source>
        <dbReference type="Pfam" id="PF25917"/>
    </source>
</evidence>